<evidence type="ECO:0000256" key="8">
    <source>
        <dbReference type="ARBA" id="ARBA00022723"/>
    </source>
</evidence>
<dbReference type="GO" id="GO:0046872">
    <property type="term" value="F:metal ion binding"/>
    <property type="evidence" value="ECO:0007669"/>
    <property type="project" value="UniProtKB-KW"/>
</dbReference>
<comment type="catalytic activity">
    <reaction evidence="27">
        <text>1-hexadecanoyl-sn-glycero-3-phosphocholine + H2O = 1-hexadecanoyl-sn-glycerol + phosphocholine + H(+)</text>
        <dbReference type="Rhea" id="RHEA:41119"/>
        <dbReference type="ChEBI" id="CHEBI:15377"/>
        <dbReference type="ChEBI" id="CHEBI:15378"/>
        <dbReference type="ChEBI" id="CHEBI:72998"/>
        <dbReference type="ChEBI" id="CHEBI:75542"/>
        <dbReference type="ChEBI" id="CHEBI:295975"/>
    </reaction>
    <physiologicalReaction direction="left-to-right" evidence="27">
        <dbReference type="Rhea" id="RHEA:41120"/>
    </physiologicalReaction>
</comment>
<dbReference type="GO" id="GO:0098552">
    <property type="term" value="C:side of membrane"/>
    <property type="evidence" value="ECO:0007669"/>
    <property type="project" value="UniProtKB-KW"/>
</dbReference>
<evidence type="ECO:0000256" key="17">
    <source>
        <dbReference type="ARBA" id="ARBA00023288"/>
    </source>
</evidence>
<evidence type="ECO:0000256" key="16">
    <source>
        <dbReference type="ARBA" id="ARBA00023180"/>
    </source>
</evidence>
<comment type="catalytic activity">
    <reaction evidence="29">
        <text>sn-glycerol 3-phosphocholine + H2O = phosphocholine + glycerol + H(+)</text>
        <dbReference type="Rhea" id="RHEA:19545"/>
        <dbReference type="ChEBI" id="CHEBI:15377"/>
        <dbReference type="ChEBI" id="CHEBI:15378"/>
        <dbReference type="ChEBI" id="CHEBI:16870"/>
        <dbReference type="ChEBI" id="CHEBI:17754"/>
        <dbReference type="ChEBI" id="CHEBI:295975"/>
        <dbReference type="EC" id="3.1.4.38"/>
    </reaction>
    <physiologicalReaction direction="left-to-right" evidence="29">
        <dbReference type="Rhea" id="RHEA:19546"/>
    </physiologicalReaction>
</comment>
<dbReference type="GO" id="GO:0047390">
    <property type="term" value="F:glycerophosphocholine cholinephosphodiesterase activity"/>
    <property type="evidence" value="ECO:0007669"/>
    <property type="project" value="UniProtKB-EC"/>
</dbReference>
<gene>
    <name evidence="33" type="ORF">CAUJ_LOCUS12608</name>
</gene>
<comment type="subcellular location">
    <subcellularLocation>
        <location evidence="2">Cell membrane</location>
        <topology evidence="2">Lipid-anchor</topology>
        <topology evidence="2">GPI-anchor</topology>
    </subcellularLocation>
</comment>
<comment type="catalytic activity">
    <reaction evidence="24">
        <text>a 1-O-alkyl-sn-glycero-3-phosphocholine + H2O = a 1-O-alkyl-sn-glycerol + phosphocholine + H(+)</text>
        <dbReference type="Rhea" id="RHEA:36083"/>
        <dbReference type="ChEBI" id="CHEBI:15377"/>
        <dbReference type="ChEBI" id="CHEBI:15378"/>
        <dbReference type="ChEBI" id="CHEBI:15850"/>
        <dbReference type="ChEBI" id="CHEBI:30909"/>
        <dbReference type="ChEBI" id="CHEBI:295975"/>
    </reaction>
    <physiologicalReaction direction="left-to-right" evidence="24">
        <dbReference type="Rhea" id="RHEA:36084"/>
    </physiologicalReaction>
</comment>
<comment type="catalytic activity">
    <reaction evidence="21">
        <text>1-dodecanoyl-sn-glycero-3-phosphocholine + H2O = 1-dodecanoyl-sn-glycerol + phosphocholine + H(+)</text>
        <dbReference type="Rhea" id="RHEA:41127"/>
        <dbReference type="ChEBI" id="CHEBI:15377"/>
        <dbReference type="ChEBI" id="CHEBI:15378"/>
        <dbReference type="ChEBI" id="CHEBI:74966"/>
        <dbReference type="ChEBI" id="CHEBI:75529"/>
        <dbReference type="ChEBI" id="CHEBI:295975"/>
    </reaction>
    <physiologicalReaction direction="left-to-right" evidence="21">
        <dbReference type="Rhea" id="RHEA:41128"/>
    </physiologicalReaction>
</comment>
<feature type="signal peptide" evidence="32">
    <location>
        <begin position="1"/>
        <end position="18"/>
    </location>
</feature>
<evidence type="ECO:0000256" key="2">
    <source>
        <dbReference type="ARBA" id="ARBA00004609"/>
    </source>
</evidence>
<organism evidence="33 34">
    <name type="scientific">Caenorhabditis auriculariae</name>
    <dbReference type="NCBI Taxonomy" id="2777116"/>
    <lineage>
        <taxon>Eukaryota</taxon>
        <taxon>Metazoa</taxon>
        <taxon>Ecdysozoa</taxon>
        <taxon>Nematoda</taxon>
        <taxon>Chromadorea</taxon>
        <taxon>Rhabditida</taxon>
        <taxon>Rhabditina</taxon>
        <taxon>Rhabditomorpha</taxon>
        <taxon>Rhabditoidea</taxon>
        <taxon>Rhabditidae</taxon>
        <taxon>Peloderinae</taxon>
        <taxon>Caenorhabditis</taxon>
    </lineage>
</organism>
<evidence type="ECO:0000256" key="6">
    <source>
        <dbReference type="ARBA" id="ARBA00022553"/>
    </source>
</evidence>
<evidence type="ECO:0000256" key="29">
    <source>
        <dbReference type="ARBA" id="ARBA00048703"/>
    </source>
</evidence>
<evidence type="ECO:0000313" key="34">
    <source>
        <dbReference type="Proteomes" id="UP000835052"/>
    </source>
</evidence>
<evidence type="ECO:0000256" key="4">
    <source>
        <dbReference type="ARBA" id="ARBA00012318"/>
    </source>
</evidence>
<evidence type="ECO:0000256" key="1">
    <source>
        <dbReference type="ARBA" id="ARBA00001947"/>
    </source>
</evidence>
<evidence type="ECO:0000256" key="30">
    <source>
        <dbReference type="ARBA" id="ARBA00049092"/>
    </source>
</evidence>
<keyword evidence="17" id="KW-0449">Lipoprotein</keyword>
<keyword evidence="9 32" id="KW-0732">Signal</keyword>
<keyword evidence="14" id="KW-0472">Membrane</keyword>
<keyword evidence="11" id="KW-0862">Zinc</keyword>
<keyword evidence="16" id="KW-0325">Glycoprotein</keyword>
<keyword evidence="12" id="KW-0442">Lipid degradation</keyword>
<evidence type="ECO:0000256" key="32">
    <source>
        <dbReference type="SAM" id="SignalP"/>
    </source>
</evidence>
<evidence type="ECO:0000256" key="13">
    <source>
        <dbReference type="ARBA" id="ARBA00023098"/>
    </source>
</evidence>
<protein>
    <recommendedName>
        <fullName evidence="4">glycerophosphocholine cholinephosphodiesterase</fullName>
        <ecNumber evidence="4">3.1.4.38</ecNumber>
    </recommendedName>
    <alternativeName>
        <fullName evidence="19">Choline-specific glycerophosphodiester phosphodiesterase</fullName>
    </alternativeName>
    <alternativeName>
        <fullName evidence="18">Ectonucleotide pyrophosphatase/phosphodiesterase family member 6</fullName>
    </alternativeName>
</protein>
<comment type="catalytic activity">
    <reaction evidence="25">
        <text>a 1-acyl-sn-glycero-3-phosphocholine + H2O = a 1-acyl-sn-glycerol + phosphocholine + H(+)</text>
        <dbReference type="Rhea" id="RHEA:44720"/>
        <dbReference type="ChEBI" id="CHEBI:15377"/>
        <dbReference type="ChEBI" id="CHEBI:15378"/>
        <dbReference type="ChEBI" id="CHEBI:58168"/>
        <dbReference type="ChEBI" id="CHEBI:64683"/>
        <dbReference type="ChEBI" id="CHEBI:295975"/>
    </reaction>
    <physiologicalReaction direction="left-to-right" evidence="25">
        <dbReference type="Rhea" id="RHEA:44721"/>
    </physiologicalReaction>
</comment>
<dbReference type="CDD" id="cd16018">
    <property type="entry name" value="Enpp"/>
    <property type="match status" value="1"/>
</dbReference>
<evidence type="ECO:0000256" key="9">
    <source>
        <dbReference type="ARBA" id="ARBA00022729"/>
    </source>
</evidence>
<accession>A0A8S1HL58</accession>
<evidence type="ECO:0000256" key="21">
    <source>
        <dbReference type="ARBA" id="ARBA00047290"/>
    </source>
</evidence>
<evidence type="ECO:0000256" key="11">
    <source>
        <dbReference type="ARBA" id="ARBA00022833"/>
    </source>
</evidence>
<keyword evidence="10" id="KW-0378">Hydrolase</keyword>
<evidence type="ECO:0000313" key="33">
    <source>
        <dbReference type="EMBL" id="CAD6196696.1"/>
    </source>
</evidence>
<keyword evidence="5" id="KW-1003">Cell membrane</keyword>
<keyword evidence="15" id="KW-1015">Disulfide bond</keyword>
<comment type="catalytic activity">
    <reaction evidence="23">
        <text>glycero-2-phosphocholine + H2O = phosphocholine + glycerol + H(+)</text>
        <dbReference type="Rhea" id="RHEA:61684"/>
        <dbReference type="ChEBI" id="CHEBI:15377"/>
        <dbReference type="ChEBI" id="CHEBI:15378"/>
        <dbReference type="ChEBI" id="CHEBI:17754"/>
        <dbReference type="ChEBI" id="CHEBI:144950"/>
        <dbReference type="ChEBI" id="CHEBI:295975"/>
    </reaction>
    <physiologicalReaction direction="left-to-right" evidence="23">
        <dbReference type="Rhea" id="RHEA:61685"/>
    </physiologicalReaction>
</comment>
<evidence type="ECO:0000256" key="14">
    <source>
        <dbReference type="ARBA" id="ARBA00023136"/>
    </source>
</evidence>
<evidence type="ECO:0000256" key="26">
    <source>
        <dbReference type="ARBA" id="ARBA00047779"/>
    </source>
</evidence>
<dbReference type="PANTHER" id="PTHR10151">
    <property type="entry name" value="ECTONUCLEOTIDE PYROPHOSPHATASE/PHOSPHODIESTERASE"/>
    <property type="match status" value="1"/>
</dbReference>
<dbReference type="InterPro" id="IPR002591">
    <property type="entry name" value="Phosphodiest/P_Trfase"/>
</dbReference>
<keyword evidence="8" id="KW-0479">Metal-binding</keyword>
<evidence type="ECO:0000256" key="18">
    <source>
        <dbReference type="ARBA" id="ARBA00031167"/>
    </source>
</evidence>
<evidence type="ECO:0000256" key="15">
    <source>
        <dbReference type="ARBA" id="ARBA00023157"/>
    </source>
</evidence>
<name>A0A8S1HL58_9PELO</name>
<dbReference type="EC" id="3.1.4.38" evidence="4"/>
<dbReference type="SUPFAM" id="SSF53649">
    <property type="entry name" value="Alkaline phosphatase-like"/>
    <property type="match status" value="1"/>
</dbReference>
<evidence type="ECO:0000256" key="23">
    <source>
        <dbReference type="ARBA" id="ARBA00047482"/>
    </source>
</evidence>
<evidence type="ECO:0000256" key="27">
    <source>
        <dbReference type="ARBA" id="ARBA00048209"/>
    </source>
</evidence>
<comment type="caution">
    <text evidence="33">The sequence shown here is derived from an EMBL/GenBank/DDBJ whole genome shotgun (WGS) entry which is preliminary data.</text>
</comment>
<reference evidence="33" key="1">
    <citation type="submission" date="2020-10" db="EMBL/GenBank/DDBJ databases">
        <authorList>
            <person name="Kikuchi T."/>
        </authorList>
    </citation>
    <scope>NUCLEOTIDE SEQUENCE</scope>
    <source>
        <strain evidence="33">NKZ352</strain>
    </source>
</reference>
<dbReference type="InterPro" id="IPR017850">
    <property type="entry name" value="Alkaline_phosphatase_core_sf"/>
</dbReference>
<evidence type="ECO:0000256" key="10">
    <source>
        <dbReference type="ARBA" id="ARBA00022801"/>
    </source>
</evidence>
<evidence type="ECO:0000256" key="31">
    <source>
        <dbReference type="ARBA" id="ARBA00049320"/>
    </source>
</evidence>
<dbReference type="Pfam" id="PF01663">
    <property type="entry name" value="Phosphodiest"/>
    <property type="match status" value="1"/>
</dbReference>
<dbReference type="OrthoDB" id="415411at2759"/>
<evidence type="ECO:0000256" key="5">
    <source>
        <dbReference type="ARBA" id="ARBA00022475"/>
    </source>
</evidence>
<dbReference type="Gene3D" id="3.40.720.10">
    <property type="entry name" value="Alkaline Phosphatase, subunit A"/>
    <property type="match status" value="1"/>
</dbReference>
<feature type="chain" id="PRO_5035772867" description="glycerophosphocholine cholinephosphodiesterase" evidence="32">
    <location>
        <begin position="19"/>
        <end position="381"/>
    </location>
</feature>
<comment type="catalytic activity">
    <reaction evidence="30">
        <text>1-(9Z,12Z)-octadecadienoyl-sn-glycero-3-phosphocholine + H2O = 1-(9Z,12Z-octadecadienoyl)-sn-glycerol + phosphocholine + H(+)</text>
        <dbReference type="Rhea" id="RHEA:41115"/>
        <dbReference type="ChEBI" id="CHEBI:15377"/>
        <dbReference type="ChEBI" id="CHEBI:15378"/>
        <dbReference type="ChEBI" id="CHEBI:28733"/>
        <dbReference type="ChEBI" id="CHEBI:75561"/>
        <dbReference type="ChEBI" id="CHEBI:295975"/>
    </reaction>
    <physiologicalReaction direction="left-to-right" evidence="30">
        <dbReference type="Rhea" id="RHEA:41116"/>
    </physiologicalReaction>
</comment>
<comment type="catalytic activity">
    <reaction evidence="31">
        <text>1-(5Z,8Z,11Z,14Z-eicosatetraenoyl)-sn-glycero-3-phosphocholine + H2O = 1-(5Z,8Z,11Z,14Z-eicosatetraenoyl)-sn-glycerol + phosphocholine + H(+)</text>
        <dbReference type="Rhea" id="RHEA:41003"/>
        <dbReference type="ChEBI" id="CHEBI:15377"/>
        <dbReference type="ChEBI" id="CHEBI:15378"/>
        <dbReference type="ChEBI" id="CHEBI:34071"/>
        <dbReference type="ChEBI" id="CHEBI:74344"/>
        <dbReference type="ChEBI" id="CHEBI:295975"/>
    </reaction>
    <physiologicalReaction direction="left-to-right" evidence="31">
        <dbReference type="Rhea" id="RHEA:41004"/>
    </physiologicalReaction>
</comment>
<evidence type="ECO:0000256" key="12">
    <source>
        <dbReference type="ARBA" id="ARBA00022963"/>
    </source>
</evidence>
<keyword evidence="6" id="KW-0597">Phosphoprotein</keyword>
<dbReference type="GO" id="GO:0005886">
    <property type="term" value="C:plasma membrane"/>
    <property type="evidence" value="ECO:0007669"/>
    <property type="project" value="UniProtKB-SubCell"/>
</dbReference>
<dbReference type="Proteomes" id="UP000835052">
    <property type="component" value="Unassembled WGS sequence"/>
</dbReference>
<dbReference type="PANTHER" id="PTHR10151:SF66">
    <property type="entry name" value="GLYCEROPHOSPHOCHOLINE CHOLINEPHOSPHODIESTERASE ENPP6"/>
    <property type="match status" value="1"/>
</dbReference>
<keyword evidence="13" id="KW-0443">Lipid metabolism</keyword>
<dbReference type="EMBL" id="CAJGYM010000078">
    <property type="protein sequence ID" value="CAD6196696.1"/>
    <property type="molecule type" value="Genomic_DNA"/>
</dbReference>
<evidence type="ECO:0000256" key="3">
    <source>
        <dbReference type="ARBA" id="ARBA00010594"/>
    </source>
</evidence>
<evidence type="ECO:0000256" key="20">
    <source>
        <dbReference type="ARBA" id="ARBA00046203"/>
    </source>
</evidence>
<sequence>MTRLQLLLLAVLTSFVNAQKLVVVIVDGLSSTNFHRFAHLPAFRTFEEEGVWSTKLFPVFPSFGISNRHSLLTGLPPRRHGFIGDYMFNWRTGETFRNFTQPGDYKSDWWTVEPIYVTASRAKASTALFFFPECEVDWDPYPHTCVPPRPDGRTFSDESEAKAVVQASKTHDLVLVYHPWIGAEFSAAGAAHSNSKTSREIKKFQHSLERLTAQARERIDLNVLVVSTHGLVDVPRQNIRVLDEFVPMELINTTVGSGAIKQLIVKNGKTHQIYSQLRHHNPIPNVRVYYTTQKVSDMPDWYNYKKSENVADLVLVADPGYAIVTKDVTKQFPTPNLHEIPRAISGYNSQFPDVVKHPLKDFVTWSNVKNLAKITGLWLAN</sequence>
<evidence type="ECO:0000256" key="25">
    <source>
        <dbReference type="ARBA" id="ARBA00047600"/>
    </source>
</evidence>
<evidence type="ECO:0000256" key="28">
    <source>
        <dbReference type="ARBA" id="ARBA00048234"/>
    </source>
</evidence>
<comment type="similarity">
    <text evidence="3">Belongs to the nucleotide pyrophosphatase/phosphodiesterase family.</text>
</comment>
<comment type="catalytic activity">
    <reaction evidence="26">
        <text>1-tetradecanoyl-sn-glycero-3-phosphocholine + H2O = 1-tetradecanoyl-sn-glycerol + phosphocholine + H(+)</text>
        <dbReference type="Rhea" id="RHEA:40999"/>
        <dbReference type="ChEBI" id="CHEBI:15377"/>
        <dbReference type="ChEBI" id="CHEBI:15378"/>
        <dbReference type="ChEBI" id="CHEBI:64489"/>
        <dbReference type="ChEBI" id="CHEBI:75536"/>
        <dbReference type="ChEBI" id="CHEBI:295975"/>
    </reaction>
    <physiologicalReaction direction="left-to-right" evidence="26">
        <dbReference type="Rhea" id="RHEA:41000"/>
    </physiologicalReaction>
</comment>
<proteinExistence type="inferred from homology"/>
<evidence type="ECO:0000256" key="24">
    <source>
        <dbReference type="ARBA" id="ARBA00047494"/>
    </source>
</evidence>
<keyword evidence="7" id="KW-0336">GPI-anchor</keyword>
<evidence type="ECO:0000256" key="19">
    <source>
        <dbReference type="ARBA" id="ARBA00032556"/>
    </source>
</evidence>
<comment type="function">
    <text evidence="20">Choline-specific glycerophosphodiesterase that hydrolyzes glycerophosphocholine (GPC) and lysophosphatidylcholine (LPC) and contributes to supplying choline to the cells. Has a preference for LPC with short (12:0 and 14:0) or polyunsaturated (18:2 and 20:4) fatty acids. In vitro, hydrolyzes only choline-containing lysophospholipids, such as sphingosylphosphorylcholine (SPC), platelet-activating factor (PAF) and lysoPAF, but not other lysophospholipids.</text>
</comment>
<dbReference type="AlphaFoldDB" id="A0A8S1HL58"/>
<evidence type="ECO:0000256" key="22">
    <source>
        <dbReference type="ARBA" id="ARBA00047322"/>
    </source>
</evidence>
<comment type="catalytic activity">
    <reaction evidence="28">
        <text>sphing-4-enine-phosphocholine + H2O = sphing-4-enine + phosphocholine + H(+)</text>
        <dbReference type="Rhea" id="RHEA:41095"/>
        <dbReference type="ChEBI" id="CHEBI:15377"/>
        <dbReference type="ChEBI" id="CHEBI:15378"/>
        <dbReference type="ChEBI" id="CHEBI:57756"/>
        <dbReference type="ChEBI" id="CHEBI:58906"/>
        <dbReference type="ChEBI" id="CHEBI:295975"/>
    </reaction>
    <physiologicalReaction direction="left-to-right" evidence="28">
        <dbReference type="Rhea" id="RHEA:41096"/>
    </physiologicalReaction>
</comment>
<dbReference type="GO" id="GO:0016042">
    <property type="term" value="P:lipid catabolic process"/>
    <property type="evidence" value="ECO:0007669"/>
    <property type="project" value="UniProtKB-KW"/>
</dbReference>
<evidence type="ECO:0000256" key="7">
    <source>
        <dbReference type="ARBA" id="ARBA00022622"/>
    </source>
</evidence>
<keyword evidence="34" id="KW-1185">Reference proteome</keyword>
<comment type="cofactor">
    <cofactor evidence="1">
        <name>Zn(2+)</name>
        <dbReference type="ChEBI" id="CHEBI:29105"/>
    </cofactor>
</comment>
<comment type="catalytic activity">
    <reaction evidence="22">
        <text>1-(9Z-octadecenoyl)-sn-glycero-3-phosphocholine + H2O = 1-(9Z-octadecenoyl)-sn-glycerol + phosphocholine + H(+)</text>
        <dbReference type="Rhea" id="RHEA:41091"/>
        <dbReference type="ChEBI" id="CHEBI:15377"/>
        <dbReference type="ChEBI" id="CHEBI:15378"/>
        <dbReference type="ChEBI" id="CHEBI:28610"/>
        <dbReference type="ChEBI" id="CHEBI:75757"/>
        <dbReference type="ChEBI" id="CHEBI:295975"/>
    </reaction>
    <physiologicalReaction direction="left-to-right" evidence="22">
        <dbReference type="Rhea" id="RHEA:41092"/>
    </physiologicalReaction>
</comment>